<organism evidence="1 2">
    <name type="scientific">Potamilus streckersoni</name>
    <dbReference type="NCBI Taxonomy" id="2493646"/>
    <lineage>
        <taxon>Eukaryota</taxon>
        <taxon>Metazoa</taxon>
        <taxon>Spiralia</taxon>
        <taxon>Lophotrochozoa</taxon>
        <taxon>Mollusca</taxon>
        <taxon>Bivalvia</taxon>
        <taxon>Autobranchia</taxon>
        <taxon>Heteroconchia</taxon>
        <taxon>Palaeoheterodonta</taxon>
        <taxon>Unionida</taxon>
        <taxon>Unionoidea</taxon>
        <taxon>Unionidae</taxon>
        <taxon>Ambleminae</taxon>
        <taxon>Lampsilini</taxon>
        <taxon>Potamilus</taxon>
    </lineage>
</organism>
<reference evidence="1" key="3">
    <citation type="submission" date="2023-05" db="EMBL/GenBank/DDBJ databases">
        <authorList>
            <person name="Smith C.H."/>
        </authorList>
    </citation>
    <scope>NUCLEOTIDE SEQUENCE</scope>
    <source>
        <strain evidence="1">CHS0354</strain>
        <tissue evidence="1">Mantle</tissue>
    </source>
</reference>
<protein>
    <submittedName>
        <fullName evidence="1">Uncharacterized protein</fullName>
    </submittedName>
</protein>
<dbReference type="EMBL" id="JAEAOA010001970">
    <property type="protein sequence ID" value="KAK3583967.1"/>
    <property type="molecule type" value="Genomic_DNA"/>
</dbReference>
<evidence type="ECO:0000313" key="2">
    <source>
        <dbReference type="Proteomes" id="UP001195483"/>
    </source>
</evidence>
<proteinExistence type="predicted"/>
<dbReference type="Proteomes" id="UP001195483">
    <property type="component" value="Unassembled WGS sequence"/>
</dbReference>
<sequence length="114" mass="12651">MPLSTVIGLQIMTIYPAMNDPLEKALTKLFSPDANIEPLTMYGGGGYSSGQHGQLMHGTNELPVQTTEHFKPDDIGVSVINQKRKGTFIKKDSNCLNFKVTNTFKSNLSHYYNN</sequence>
<reference evidence="1" key="2">
    <citation type="journal article" date="2021" name="Genome Biol. Evol.">
        <title>Developing a high-quality reference genome for a parasitic bivalve with doubly uniparental inheritance (Bivalvia: Unionida).</title>
        <authorList>
            <person name="Smith C.H."/>
        </authorList>
    </citation>
    <scope>NUCLEOTIDE SEQUENCE</scope>
    <source>
        <strain evidence="1">CHS0354</strain>
        <tissue evidence="1">Mantle</tissue>
    </source>
</reference>
<comment type="caution">
    <text evidence="1">The sequence shown here is derived from an EMBL/GenBank/DDBJ whole genome shotgun (WGS) entry which is preliminary data.</text>
</comment>
<dbReference type="AlphaFoldDB" id="A0AAE0VP38"/>
<reference evidence="1" key="1">
    <citation type="journal article" date="2021" name="Genome Biol. Evol.">
        <title>A High-Quality Reference Genome for a Parasitic Bivalve with Doubly Uniparental Inheritance (Bivalvia: Unionida).</title>
        <authorList>
            <person name="Smith C.H."/>
        </authorList>
    </citation>
    <scope>NUCLEOTIDE SEQUENCE</scope>
    <source>
        <strain evidence="1">CHS0354</strain>
    </source>
</reference>
<name>A0AAE0VP38_9BIVA</name>
<keyword evidence="2" id="KW-1185">Reference proteome</keyword>
<accession>A0AAE0VP38</accession>
<evidence type="ECO:0000313" key="1">
    <source>
        <dbReference type="EMBL" id="KAK3583967.1"/>
    </source>
</evidence>
<gene>
    <name evidence="1" type="ORF">CHS0354_033761</name>
</gene>